<dbReference type="Proteomes" id="UP001062165">
    <property type="component" value="Chromosome"/>
</dbReference>
<evidence type="ECO:0000313" key="2">
    <source>
        <dbReference type="Proteomes" id="UP001062165"/>
    </source>
</evidence>
<sequence length="256" mass="29716">MPVFFVPNFLLLGLLVIGISTVSWAQKVTIHGQVLDGMSLEELENVHVYLEEHVGTTTTIEGRFEFEVQHLDTLHFSLVGYDSLSLVITSVEEVQKVILAMHRSTIILESVEIASDYQANTIIKQPERQVYHVPGVKYSTQLAEKNYHMGMAAVASPMTAMYRAFSRKYKEEKKHHLYMKEKQTEDEVYNKAKENLDNAFNHIEEYFDDYYYRDFMQYTGLSVRYVSSCSMYELIKILPQAVKRYQTHLEEEGAEE</sequence>
<dbReference type="InterPro" id="IPR008969">
    <property type="entry name" value="CarboxyPept-like_regulatory"/>
</dbReference>
<dbReference type="Pfam" id="PF13715">
    <property type="entry name" value="CarbopepD_reg_2"/>
    <property type="match status" value="1"/>
</dbReference>
<proteinExistence type="predicted"/>
<keyword evidence="2" id="KW-1185">Reference proteome</keyword>
<dbReference type="SUPFAM" id="SSF49464">
    <property type="entry name" value="Carboxypeptidase regulatory domain-like"/>
    <property type="match status" value="1"/>
</dbReference>
<organism evidence="1 2">
    <name type="scientific">Reichenbachiella carrageenanivorans</name>
    <dbReference type="NCBI Taxonomy" id="2979869"/>
    <lineage>
        <taxon>Bacteria</taxon>
        <taxon>Pseudomonadati</taxon>
        <taxon>Bacteroidota</taxon>
        <taxon>Cytophagia</taxon>
        <taxon>Cytophagales</taxon>
        <taxon>Reichenbachiellaceae</taxon>
        <taxon>Reichenbachiella</taxon>
    </lineage>
</organism>
<protein>
    <submittedName>
        <fullName evidence="1">Carboxypeptidase-like regulatory domain-containing protein</fullName>
    </submittedName>
</protein>
<dbReference type="EMBL" id="CP106735">
    <property type="protein sequence ID" value="UXX80678.1"/>
    <property type="molecule type" value="Genomic_DNA"/>
</dbReference>
<accession>A0ABY6D3I0</accession>
<reference evidence="1" key="1">
    <citation type="submission" date="2022-10" db="EMBL/GenBank/DDBJ databases">
        <title>Comparative genomics and taxonomic characterization of three novel marine species of genus Reichenbachiella exhibiting antioxidant and polysaccharide degradation activities.</title>
        <authorList>
            <person name="Muhammad N."/>
            <person name="Lee Y.-J."/>
            <person name="Ko J."/>
            <person name="Kim S.-G."/>
        </authorList>
    </citation>
    <scope>NUCLEOTIDE SEQUENCE</scope>
    <source>
        <strain evidence="1">Wsw4-B4</strain>
    </source>
</reference>
<gene>
    <name evidence="1" type="ORF">N7E81_06150</name>
</gene>
<name>A0ABY6D3I0_9BACT</name>
<evidence type="ECO:0000313" key="1">
    <source>
        <dbReference type="EMBL" id="UXX80678.1"/>
    </source>
</evidence>
<dbReference type="RefSeq" id="WP_263052407.1">
    <property type="nucleotide sequence ID" value="NZ_CP106735.1"/>
</dbReference>